<dbReference type="CDD" id="cd07389">
    <property type="entry name" value="MPP_PhoD"/>
    <property type="match status" value="1"/>
</dbReference>
<organism evidence="4 5">
    <name type="scientific">Pyronema omphalodes (strain CBS 100304)</name>
    <name type="common">Pyronema confluens</name>
    <dbReference type="NCBI Taxonomy" id="1076935"/>
    <lineage>
        <taxon>Eukaryota</taxon>
        <taxon>Fungi</taxon>
        <taxon>Dikarya</taxon>
        <taxon>Ascomycota</taxon>
        <taxon>Pezizomycotina</taxon>
        <taxon>Pezizomycetes</taxon>
        <taxon>Pezizales</taxon>
        <taxon>Pyronemataceae</taxon>
        <taxon>Pyronema</taxon>
    </lineage>
</organism>
<dbReference type="Pfam" id="PF16655">
    <property type="entry name" value="PhoD_N"/>
    <property type="match status" value="1"/>
</dbReference>
<reference evidence="4 5" key="1">
    <citation type="journal article" date="2013" name="PLoS Genet.">
        <title>The genome and development-dependent transcriptomes of Pyronema confluens: a window into fungal evolution.</title>
        <authorList>
            <person name="Traeger S."/>
            <person name="Altegoer F."/>
            <person name="Freitag M."/>
            <person name="Gabaldon T."/>
            <person name="Kempken F."/>
            <person name="Kumar A."/>
            <person name="Marcet-Houben M."/>
            <person name="Poggeler S."/>
            <person name="Stajich J.E."/>
            <person name="Nowrousian M."/>
        </authorList>
    </citation>
    <scope>NUCLEOTIDE SEQUENCE [LARGE SCALE GENOMIC DNA]</scope>
    <source>
        <strain evidence="5">CBS 100304</strain>
        <tissue evidence="4">Vegetative mycelium</tissue>
    </source>
</reference>
<dbReference type="OMA" id="SVHPEIH"/>
<dbReference type="Pfam" id="PF09423">
    <property type="entry name" value="PhoD"/>
    <property type="match status" value="1"/>
</dbReference>
<feature type="chain" id="PRO_5004652384" evidence="1">
    <location>
        <begin position="19"/>
        <end position="628"/>
    </location>
</feature>
<dbReference type="Gene3D" id="2.60.40.380">
    <property type="entry name" value="Purple acid phosphatase-like, N-terminal"/>
    <property type="match status" value="1"/>
</dbReference>
<feature type="domain" description="Phospholipase D N-terminal" evidence="3">
    <location>
        <begin position="62"/>
        <end position="180"/>
    </location>
</feature>
<gene>
    <name evidence="4" type="ORF">PCON_01377</name>
</gene>
<feature type="domain" description="PhoD-like phosphatase metallophosphatase" evidence="2">
    <location>
        <begin position="195"/>
        <end position="556"/>
    </location>
</feature>
<keyword evidence="5" id="KW-1185">Reference proteome</keyword>
<evidence type="ECO:0000313" key="4">
    <source>
        <dbReference type="EMBL" id="CCX33535.1"/>
    </source>
</evidence>
<dbReference type="PANTHER" id="PTHR43606">
    <property type="entry name" value="PHOSPHATASE, PUTATIVE (AFU_ORTHOLOGUE AFUA_6G08710)-RELATED"/>
    <property type="match status" value="1"/>
</dbReference>
<dbReference type="Proteomes" id="UP000018144">
    <property type="component" value="Unassembled WGS sequence"/>
</dbReference>
<keyword evidence="1" id="KW-0732">Signal</keyword>
<dbReference type="PANTHER" id="PTHR43606:SF7">
    <property type="entry name" value="PHOSPHATASE, PUTATIVE (AFU_ORTHOLOGUE AFUA_6G08710)-RELATED"/>
    <property type="match status" value="1"/>
</dbReference>
<dbReference type="Gene3D" id="3.60.21.70">
    <property type="entry name" value="PhoD-like phosphatase"/>
    <property type="match status" value="1"/>
</dbReference>
<dbReference type="InterPro" id="IPR018946">
    <property type="entry name" value="PhoD-like_MPP"/>
</dbReference>
<name>U4LUA7_PYROM</name>
<dbReference type="InterPro" id="IPR052900">
    <property type="entry name" value="Phospholipid_Metab_Enz"/>
</dbReference>
<feature type="signal peptide" evidence="1">
    <location>
        <begin position="1"/>
        <end position="18"/>
    </location>
</feature>
<accession>U4LUA7</accession>
<proteinExistence type="predicted"/>
<evidence type="ECO:0000256" key="1">
    <source>
        <dbReference type="SAM" id="SignalP"/>
    </source>
</evidence>
<dbReference type="eggNOG" id="ENOG502QU5W">
    <property type="taxonomic scope" value="Eukaryota"/>
</dbReference>
<dbReference type="EMBL" id="HF936132">
    <property type="protein sequence ID" value="CCX33535.1"/>
    <property type="molecule type" value="Genomic_DNA"/>
</dbReference>
<evidence type="ECO:0000259" key="2">
    <source>
        <dbReference type="Pfam" id="PF09423"/>
    </source>
</evidence>
<evidence type="ECO:0000313" key="5">
    <source>
        <dbReference type="Proteomes" id="UP000018144"/>
    </source>
</evidence>
<dbReference type="InterPro" id="IPR032093">
    <property type="entry name" value="PhoD_N"/>
</dbReference>
<sequence>MTLLQVLVCALLSTSVSASFSANLNYRSPSLNHPDLGIAVHKVQKRNDPACPFNAEDLKFTHGVASGDPYPESVILWTRISPDDDNSHSNVTVSGLAPLYDHDNEKYVKISKAPVCVEYKVARDEGMKSVVDRGLAWTSSDVDYTVKVEASNLRPYTTYYYQFNVCGSSSVKSPVGRTKTTPRKGDKLHNDVGIAVYSCSNFPQGYFNAYGNAVRKDDVDYVIHLGDYFYEYANGGYGWGNELGRIPLPDKEIVSLYDYRKRYATYRTDLDLLDNHRVFPWISVWDDHEVADNIWKSGSSHMNNTEESFVHDGGISVDQRKAHAVRAHFEWMPLRQVDMDDNLRIWRNFEIGDLLDLIMLDTRVYDRSITDMYWNTDYIHDISNDQGRSLMGARQENWFYKQLINSKNRQAKWRVVGQQIIISGLDLSYGKATKNPNSMDAWDGYLANKNRTFNTIVENKIDNTVFLAGDSHASWVSDLVWEGHGKYDEKTGAGSIGVEFAGTAVSSPGPFANKTEAIATNGSTWLINNNPELQWQEAHYRGYYNLKIGYNKIVADFFGVPDIKTRNGLEIKLATFEVNDGENKLARDPAPGKAWGGALKNGQVEKGVVYDTAKTPKKVQQKEQHGQH</sequence>
<dbReference type="InterPro" id="IPR038607">
    <property type="entry name" value="PhoD-like_sf"/>
</dbReference>
<dbReference type="SUPFAM" id="SSF56300">
    <property type="entry name" value="Metallo-dependent phosphatases"/>
    <property type="match status" value="1"/>
</dbReference>
<evidence type="ECO:0000259" key="3">
    <source>
        <dbReference type="Pfam" id="PF16655"/>
    </source>
</evidence>
<protein>
    <submittedName>
        <fullName evidence="4">Similar to Alkaline phosphatase D acc. no. P42251</fullName>
    </submittedName>
</protein>
<dbReference type="STRING" id="1076935.U4LUA7"/>
<dbReference type="InterPro" id="IPR029052">
    <property type="entry name" value="Metallo-depent_PP-like"/>
</dbReference>
<dbReference type="AlphaFoldDB" id="U4LUA7"/>
<dbReference type="OrthoDB" id="9992270at2759"/>